<evidence type="ECO:0000313" key="6">
    <source>
        <dbReference type="Proteomes" id="UP000230707"/>
    </source>
</evidence>
<comment type="caution">
    <text evidence="5">The sequence shown here is derived from an EMBL/GenBank/DDBJ whole genome shotgun (WGS) entry which is preliminary data.</text>
</comment>
<evidence type="ECO:0000256" key="2">
    <source>
        <dbReference type="PIRSR" id="PIRSR000097-2"/>
    </source>
</evidence>
<dbReference type="InterPro" id="IPR023210">
    <property type="entry name" value="NADP_OxRdtase_dom"/>
</dbReference>
<dbReference type="Proteomes" id="UP000230707">
    <property type="component" value="Unassembled WGS sequence"/>
</dbReference>
<feature type="site" description="Lowers pKa of active site Tyr" evidence="3">
    <location>
        <position position="84"/>
    </location>
</feature>
<evidence type="ECO:0000259" key="4">
    <source>
        <dbReference type="Pfam" id="PF00248"/>
    </source>
</evidence>
<dbReference type="Pfam" id="PF00248">
    <property type="entry name" value="Aldo_ket_red"/>
    <property type="match status" value="1"/>
</dbReference>
<dbReference type="PANTHER" id="PTHR43638:SF3">
    <property type="entry name" value="ALDEHYDE REDUCTASE"/>
    <property type="match status" value="1"/>
</dbReference>
<dbReference type="PROSITE" id="PS00062">
    <property type="entry name" value="ALDOKETO_REDUCTASE_2"/>
    <property type="match status" value="1"/>
</dbReference>
<dbReference type="InterPro" id="IPR036812">
    <property type="entry name" value="NAD(P)_OxRdtase_dom_sf"/>
</dbReference>
<accession>A0A2H0NIB7</accession>
<dbReference type="EMBL" id="PCWS01000045">
    <property type="protein sequence ID" value="PIR08629.1"/>
    <property type="molecule type" value="Genomic_DNA"/>
</dbReference>
<dbReference type="InterPro" id="IPR018170">
    <property type="entry name" value="Aldo/ket_reductase_CS"/>
</dbReference>
<reference evidence="5 6" key="1">
    <citation type="submission" date="2017-09" db="EMBL/GenBank/DDBJ databases">
        <title>Depth-based differentiation of microbial function through sediment-hosted aquifers and enrichment of novel symbionts in the deep terrestrial subsurface.</title>
        <authorList>
            <person name="Probst A.J."/>
            <person name="Ladd B."/>
            <person name="Jarett J.K."/>
            <person name="Geller-Mcgrath D.E."/>
            <person name="Sieber C.M."/>
            <person name="Emerson J.B."/>
            <person name="Anantharaman K."/>
            <person name="Thomas B.C."/>
            <person name="Malmstrom R."/>
            <person name="Stieglmeier M."/>
            <person name="Klingl A."/>
            <person name="Woyke T."/>
            <person name="Ryan C.M."/>
            <person name="Banfield J.F."/>
        </authorList>
    </citation>
    <scope>NUCLEOTIDE SEQUENCE [LARGE SCALE GENOMIC DNA]</scope>
    <source>
        <strain evidence="5">CG11_big_fil_rev_8_21_14_0_20_37_11</strain>
    </source>
</reference>
<organism evidence="5 6">
    <name type="scientific">Candidatus Gottesmanbacteria bacterium CG11_big_fil_rev_8_21_14_0_20_37_11</name>
    <dbReference type="NCBI Taxonomy" id="1974575"/>
    <lineage>
        <taxon>Bacteria</taxon>
        <taxon>Candidatus Gottesmaniibacteriota</taxon>
    </lineage>
</organism>
<name>A0A2H0NIB7_9BACT</name>
<dbReference type="Gene3D" id="3.20.20.100">
    <property type="entry name" value="NADP-dependent oxidoreductase domain"/>
    <property type="match status" value="1"/>
</dbReference>
<sequence length="309" mass="35654">MQKKYLKNGFSIPLLGFGTWLMCGDKVRNMKNDDRIDIKSIQTAIDNGVTHIDTSEYYAQGHVEKIIGEAIKNYNRKRLFITSKAIPINLGYKNLIKSAHSSLKRLNTDYFDLYLIHSPNLFIPIKETMKAMDHLINNGFTRSIGVCNFTVSRLETAQNYAQNKIVVNQVNYNLIIREIERKNILGYCQNNDIMIIAWAPLQKGILAKNNSSVMKKICKKYEKTPAQIALNWLISQKNVVTISKMRNKKNLIENLGTLGWKMENSDIEYLRSNFPNVKYLSDTIPLEYDKFLKSYISNWVKSKNNSGHE</sequence>
<feature type="binding site" evidence="2">
    <location>
        <position position="117"/>
    </location>
    <ligand>
        <name>substrate</name>
    </ligand>
</feature>
<dbReference type="PIRSF" id="PIRSF000097">
    <property type="entry name" value="AKR"/>
    <property type="match status" value="1"/>
</dbReference>
<gene>
    <name evidence="5" type="ORF">COV53_02040</name>
</gene>
<dbReference type="InterPro" id="IPR020471">
    <property type="entry name" value="AKR"/>
</dbReference>
<evidence type="ECO:0000256" key="3">
    <source>
        <dbReference type="PIRSR" id="PIRSR000097-3"/>
    </source>
</evidence>
<protein>
    <submittedName>
        <fullName evidence="5">Aldo/keto reductase</fullName>
    </submittedName>
</protein>
<dbReference type="PRINTS" id="PR00069">
    <property type="entry name" value="ALDKETRDTASE"/>
</dbReference>
<evidence type="ECO:0000256" key="1">
    <source>
        <dbReference type="PIRSR" id="PIRSR000097-1"/>
    </source>
</evidence>
<proteinExistence type="predicted"/>
<dbReference type="CDD" id="cd19072">
    <property type="entry name" value="AKR_AKR3F1-like"/>
    <property type="match status" value="1"/>
</dbReference>
<dbReference type="PANTHER" id="PTHR43638">
    <property type="entry name" value="OXIDOREDUCTASE, ALDO/KETO REDUCTASE FAMILY PROTEIN"/>
    <property type="match status" value="1"/>
</dbReference>
<dbReference type="AlphaFoldDB" id="A0A2H0NIB7"/>
<evidence type="ECO:0000313" key="5">
    <source>
        <dbReference type="EMBL" id="PIR08629.1"/>
    </source>
</evidence>
<dbReference type="GO" id="GO:0016491">
    <property type="term" value="F:oxidoreductase activity"/>
    <property type="evidence" value="ECO:0007669"/>
    <property type="project" value="InterPro"/>
</dbReference>
<dbReference type="SUPFAM" id="SSF51430">
    <property type="entry name" value="NAD(P)-linked oxidoreductase"/>
    <property type="match status" value="1"/>
</dbReference>
<feature type="domain" description="NADP-dependent oxidoreductase" evidence="4">
    <location>
        <begin position="15"/>
        <end position="271"/>
    </location>
</feature>
<feature type="active site" description="Proton donor" evidence="1">
    <location>
        <position position="58"/>
    </location>
</feature>